<keyword evidence="4" id="KW-1185">Reference proteome</keyword>
<reference evidence="3" key="1">
    <citation type="submission" date="2021-02" db="EMBL/GenBank/DDBJ databases">
        <authorList>
            <person name="Dougan E. K."/>
            <person name="Rhodes N."/>
            <person name="Thang M."/>
            <person name="Chan C."/>
        </authorList>
    </citation>
    <scope>NUCLEOTIDE SEQUENCE</scope>
</reference>
<evidence type="ECO:0000313" key="4">
    <source>
        <dbReference type="Proteomes" id="UP000654075"/>
    </source>
</evidence>
<dbReference type="GO" id="GO:0071218">
    <property type="term" value="P:cellular response to misfolded protein"/>
    <property type="evidence" value="ECO:0007669"/>
    <property type="project" value="TreeGrafter"/>
</dbReference>
<dbReference type="CDD" id="cd06257">
    <property type="entry name" value="DnaJ"/>
    <property type="match status" value="1"/>
</dbReference>
<evidence type="ECO:0000259" key="2">
    <source>
        <dbReference type="PROSITE" id="PS50076"/>
    </source>
</evidence>
<feature type="compositionally biased region" description="Low complexity" evidence="1">
    <location>
        <begin position="183"/>
        <end position="195"/>
    </location>
</feature>
<dbReference type="AlphaFoldDB" id="A0A813F7A2"/>
<feature type="compositionally biased region" description="Polar residues" evidence="1">
    <location>
        <begin position="213"/>
        <end position="227"/>
    </location>
</feature>
<organism evidence="3 4">
    <name type="scientific">Polarella glacialis</name>
    <name type="common">Dinoflagellate</name>
    <dbReference type="NCBI Taxonomy" id="89957"/>
    <lineage>
        <taxon>Eukaryota</taxon>
        <taxon>Sar</taxon>
        <taxon>Alveolata</taxon>
        <taxon>Dinophyceae</taxon>
        <taxon>Suessiales</taxon>
        <taxon>Suessiaceae</taxon>
        <taxon>Polarella</taxon>
    </lineage>
</organism>
<feature type="region of interest" description="Disordered" evidence="1">
    <location>
        <begin position="1"/>
        <end position="34"/>
    </location>
</feature>
<feature type="region of interest" description="Disordered" evidence="1">
    <location>
        <begin position="102"/>
        <end position="130"/>
    </location>
</feature>
<dbReference type="PANTHER" id="PTHR43908:SF3">
    <property type="entry name" value="AT29763P-RELATED"/>
    <property type="match status" value="1"/>
</dbReference>
<evidence type="ECO:0000313" key="3">
    <source>
        <dbReference type="EMBL" id="CAE8610112.1"/>
    </source>
</evidence>
<accession>A0A813F7A2</accession>
<dbReference type="PANTHER" id="PTHR43908">
    <property type="entry name" value="AT29763P-RELATED"/>
    <property type="match status" value="1"/>
</dbReference>
<dbReference type="GO" id="GO:0030544">
    <property type="term" value="F:Hsp70 protein binding"/>
    <property type="evidence" value="ECO:0007669"/>
    <property type="project" value="TreeGrafter"/>
</dbReference>
<feature type="domain" description="J" evidence="2">
    <location>
        <begin position="25"/>
        <end position="86"/>
    </location>
</feature>
<dbReference type="InterPro" id="IPR001623">
    <property type="entry name" value="DnaJ_domain"/>
</dbReference>
<evidence type="ECO:0000256" key="1">
    <source>
        <dbReference type="SAM" id="MobiDB-lite"/>
    </source>
</evidence>
<dbReference type="SUPFAM" id="SSF46565">
    <property type="entry name" value="Chaperone J-domain"/>
    <property type="match status" value="1"/>
</dbReference>
<dbReference type="GO" id="GO:0005789">
    <property type="term" value="C:endoplasmic reticulum membrane"/>
    <property type="evidence" value="ECO:0007669"/>
    <property type="project" value="TreeGrafter"/>
</dbReference>
<feature type="region of interest" description="Disordered" evidence="1">
    <location>
        <begin position="179"/>
        <end position="230"/>
    </location>
</feature>
<dbReference type="PRINTS" id="PR00625">
    <property type="entry name" value="JDOMAIN"/>
</dbReference>
<dbReference type="OrthoDB" id="66964at2759"/>
<gene>
    <name evidence="3" type="ORF">PGLA1383_LOCUS27939</name>
</gene>
<dbReference type="PROSITE" id="PS50076">
    <property type="entry name" value="DNAJ_2"/>
    <property type="match status" value="1"/>
</dbReference>
<name>A0A813F7A2_POLGL</name>
<dbReference type="Gene3D" id="1.10.287.110">
    <property type="entry name" value="DnaJ domain"/>
    <property type="match status" value="1"/>
</dbReference>
<sequence length="339" mass="36879">MSKASDGCQDDSEHDREDCSDELPPHYTALSIGVRASPEEVRSAYRRAALATHPDKGGDSAVFLLVVRAFEVLSDHIARQKYDLVWRAELYQELGGGKDVAEQDASSSEFPGQKRKTCSSSEDKPNGSLSTHGEILESLFVLIKKAPRDERSALFQLLPRSLQSIFFKRFEKVSSADEALPGDSSLSAPVDSDSSSSEESEEETGGNPALALTDSSCADNGPTTSQPVRGRGQLGLRGLFEICGKDSSYYEASVSFSCFTIKSKLYASLEDAIECHIALLFAKQAILQESTTSGFNFDDSTRQNIQAFLLSVETYVHCVFVSRSLHRPAAIVHAIDDGS</sequence>
<comment type="caution">
    <text evidence="3">The sequence shown here is derived from an EMBL/GenBank/DDBJ whole genome shotgun (WGS) entry which is preliminary data.</text>
</comment>
<dbReference type="Proteomes" id="UP000654075">
    <property type="component" value="Unassembled WGS sequence"/>
</dbReference>
<dbReference type="Pfam" id="PF00226">
    <property type="entry name" value="DnaJ"/>
    <property type="match status" value="1"/>
</dbReference>
<dbReference type="EMBL" id="CAJNNV010024533">
    <property type="protein sequence ID" value="CAE8610112.1"/>
    <property type="molecule type" value="Genomic_DNA"/>
</dbReference>
<protein>
    <recommendedName>
        <fullName evidence="2">J domain-containing protein</fullName>
    </recommendedName>
</protein>
<dbReference type="SMART" id="SM00271">
    <property type="entry name" value="DnaJ"/>
    <property type="match status" value="1"/>
</dbReference>
<dbReference type="InterPro" id="IPR051100">
    <property type="entry name" value="DnaJ_subfamily_B/C"/>
</dbReference>
<proteinExistence type="predicted"/>
<dbReference type="InterPro" id="IPR036869">
    <property type="entry name" value="J_dom_sf"/>
</dbReference>